<sequence length="104" mass="11389">MIMVPANTGRADTLPVTVRSLSHGLVCDEVTQAIDTFLSRNGYITYSHSSSPSESKLGQAHRKWWLQLCRYDSRAGGASVLEKGCRSHRGATVDLERCQAPTVP</sequence>
<dbReference type="EMBL" id="OX459943">
    <property type="protein sequence ID" value="CAI9177747.1"/>
    <property type="molecule type" value="Genomic_DNA"/>
</dbReference>
<organism evidence="1 2">
    <name type="scientific">Rangifer tarandus platyrhynchus</name>
    <name type="common">Svalbard reindeer</name>
    <dbReference type="NCBI Taxonomy" id="3082113"/>
    <lineage>
        <taxon>Eukaryota</taxon>
        <taxon>Metazoa</taxon>
        <taxon>Chordata</taxon>
        <taxon>Craniata</taxon>
        <taxon>Vertebrata</taxon>
        <taxon>Euteleostomi</taxon>
        <taxon>Mammalia</taxon>
        <taxon>Eutheria</taxon>
        <taxon>Laurasiatheria</taxon>
        <taxon>Artiodactyla</taxon>
        <taxon>Ruminantia</taxon>
        <taxon>Pecora</taxon>
        <taxon>Cervidae</taxon>
        <taxon>Odocoileinae</taxon>
        <taxon>Rangifer</taxon>
    </lineage>
</organism>
<accession>A0ABN8ZYA9</accession>
<reference evidence="1" key="1">
    <citation type="submission" date="2023-04" db="EMBL/GenBank/DDBJ databases">
        <authorList>
            <consortium name="ELIXIR-Norway"/>
        </authorList>
    </citation>
    <scope>NUCLEOTIDE SEQUENCE [LARGE SCALE GENOMIC DNA]</scope>
</reference>
<dbReference type="Proteomes" id="UP001176941">
    <property type="component" value="Chromosome 7"/>
</dbReference>
<protein>
    <submittedName>
        <fullName evidence="1">Uncharacterized protein</fullName>
    </submittedName>
</protein>
<proteinExistence type="predicted"/>
<keyword evidence="2" id="KW-1185">Reference proteome</keyword>
<name>A0ABN8ZYA9_RANTA</name>
<evidence type="ECO:0000313" key="1">
    <source>
        <dbReference type="EMBL" id="CAI9177747.1"/>
    </source>
</evidence>
<gene>
    <name evidence="1" type="ORF">MRATA1EN1_LOCUS26709</name>
</gene>
<evidence type="ECO:0000313" key="2">
    <source>
        <dbReference type="Proteomes" id="UP001176941"/>
    </source>
</evidence>